<name>A0ABW2T7F2_9ACTN</name>
<accession>A0ABW2T7F2</accession>
<sequence length="524" mass="58196">MSPFLLSVDEMIELRAGYAHELPADLRSYQEHLAHGTPVVLAPSSGSIAQDGLRPDAYCVTPTDWGGEIRTPVYTRQQAHRRRLRPQQTETDDLVTDTTNRLRDEFRDDDASIAFLAGRTARCCGRVSELAIFDSIGEPIFDQPLAPHNGERCDDRGVEEFWPCAREHQPPENSWAPFSHWAPQLGLVLNYHNLNHALEIPSLTAQGGRARSHVVVWGTDLLQALHREYAFAHGHPRNGKIQKVKDELRAVSFCDLQMADLLWRGAWPGGVAEFAHLNGATAGDDCRLMHQHLRHLTQRPRRTPARADRLPRASAFPVAPPPSFVMAAAPSADTLADREGWTFSRGRFTLASASRRPRTSALPVQEPIADPEALSTFTGLDLQGATDVVRVATQRREQGKLRRYLLGHRTSADCNLCGRTLPVSYLHVAHIKRREDADDAERRDPANVMIACVLGCDALFEQGEVYVDEHGVIRARPAPAGSSTDLFAALKALEGLRCAAHSPLSERYFHAHRHRHGHSADLGE</sequence>
<dbReference type="EMBL" id="JBHTEE010000001">
    <property type="protein sequence ID" value="MFC7604422.1"/>
    <property type="molecule type" value="Genomic_DNA"/>
</dbReference>
<protein>
    <recommendedName>
        <fullName evidence="3">HNH nuclease domain-containing protein</fullName>
    </recommendedName>
</protein>
<evidence type="ECO:0008006" key="3">
    <source>
        <dbReference type="Google" id="ProtNLM"/>
    </source>
</evidence>
<dbReference type="Proteomes" id="UP001596514">
    <property type="component" value="Unassembled WGS sequence"/>
</dbReference>
<evidence type="ECO:0000313" key="1">
    <source>
        <dbReference type="EMBL" id="MFC7604422.1"/>
    </source>
</evidence>
<keyword evidence="2" id="KW-1185">Reference proteome</keyword>
<dbReference type="RefSeq" id="WP_343961333.1">
    <property type="nucleotide sequence ID" value="NZ_BAAAGK010000005.1"/>
</dbReference>
<organism evidence="1 2">
    <name type="scientific">Streptosporangium amethystogenes subsp. fukuiense</name>
    <dbReference type="NCBI Taxonomy" id="698418"/>
    <lineage>
        <taxon>Bacteria</taxon>
        <taxon>Bacillati</taxon>
        <taxon>Actinomycetota</taxon>
        <taxon>Actinomycetes</taxon>
        <taxon>Streptosporangiales</taxon>
        <taxon>Streptosporangiaceae</taxon>
        <taxon>Streptosporangium</taxon>
    </lineage>
</organism>
<gene>
    <name evidence="1" type="ORF">ACFQVD_30355</name>
</gene>
<proteinExistence type="predicted"/>
<comment type="caution">
    <text evidence="1">The sequence shown here is derived from an EMBL/GenBank/DDBJ whole genome shotgun (WGS) entry which is preliminary data.</text>
</comment>
<reference evidence="2" key="1">
    <citation type="journal article" date="2019" name="Int. J. Syst. Evol. Microbiol.">
        <title>The Global Catalogue of Microorganisms (GCM) 10K type strain sequencing project: providing services to taxonomists for standard genome sequencing and annotation.</title>
        <authorList>
            <consortium name="The Broad Institute Genomics Platform"/>
            <consortium name="The Broad Institute Genome Sequencing Center for Infectious Disease"/>
            <person name="Wu L."/>
            <person name="Ma J."/>
        </authorList>
    </citation>
    <scope>NUCLEOTIDE SEQUENCE [LARGE SCALE GENOMIC DNA]</scope>
    <source>
        <strain evidence="2">JCM 10083</strain>
    </source>
</reference>
<evidence type="ECO:0000313" key="2">
    <source>
        <dbReference type="Proteomes" id="UP001596514"/>
    </source>
</evidence>